<reference evidence="2" key="1">
    <citation type="submission" date="2020-01" db="EMBL/GenBank/DDBJ databases">
        <title>Genome sequence of Kobresia littledalei, the first chromosome-level genome in the family Cyperaceae.</title>
        <authorList>
            <person name="Qu G."/>
        </authorList>
    </citation>
    <scope>NUCLEOTIDE SEQUENCE</scope>
    <source>
        <strain evidence="2">C.B.Clarke</strain>
        <tissue evidence="2">Leaf</tissue>
    </source>
</reference>
<evidence type="ECO:0000313" key="3">
    <source>
        <dbReference type="Proteomes" id="UP000623129"/>
    </source>
</evidence>
<dbReference type="EMBL" id="SWLB01000012">
    <property type="protein sequence ID" value="KAF3331985.1"/>
    <property type="molecule type" value="Genomic_DNA"/>
</dbReference>
<dbReference type="PANTHER" id="PTHR31860:SF3">
    <property type="entry name" value="PROTEIN, PUTATIVE (DUF639)-RELATED"/>
    <property type="match status" value="1"/>
</dbReference>
<dbReference type="InterPro" id="IPR006927">
    <property type="entry name" value="DUF639"/>
</dbReference>
<dbReference type="Proteomes" id="UP000623129">
    <property type="component" value="Unassembled WGS sequence"/>
</dbReference>
<gene>
    <name evidence="2" type="ORF">FCM35_KLT03391</name>
</gene>
<organism evidence="2 3">
    <name type="scientific">Carex littledalei</name>
    <dbReference type="NCBI Taxonomy" id="544730"/>
    <lineage>
        <taxon>Eukaryota</taxon>
        <taxon>Viridiplantae</taxon>
        <taxon>Streptophyta</taxon>
        <taxon>Embryophyta</taxon>
        <taxon>Tracheophyta</taxon>
        <taxon>Spermatophyta</taxon>
        <taxon>Magnoliopsida</taxon>
        <taxon>Liliopsida</taxon>
        <taxon>Poales</taxon>
        <taxon>Cyperaceae</taxon>
        <taxon>Cyperoideae</taxon>
        <taxon>Cariceae</taxon>
        <taxon>Carex</taxon>
        <taxon>Carex subgen. Euthyceras</taxon>
    </lineage>
</organism>
<keyword evidence="1" id="KW-0472">Membrane</keyword>
<protein>
    <submittedName>
        <fullName evidence="2">Uncharacterized protein</fullName>
    </submittedName>
</protein>
<evidence type="ECO:0000313" key="2">
    <source>
        <dbReference type="EMBL" id="KAF3331985.1"/>
    </source>
</evidence>
<dbReference type="PANTHER" id="PTHR31860">
    <property type="entry name" value="HEAT-INDUCIBLE TRANSCRIPTION REPRESSOR (DUF639)-RELATED"/>
    <property type="match status" value="1"/>
</dbReference>
<keyword evidence="3" id="KW-1185">Reference proteome</keyword>
<name>A0A833QRH3_9POAL</name>
<keyword evidence="1" id="KW-0812">Transmembrane</keyword>
<dbReference type="Pfam" id="PF04842">
    <property type="entry name" value="DUF639"/>
    <property type="match status" value="1"/>
</dbReference>
<dbReference type="OrthoDB" id="634852at2759"/>
<accession>A0A833QRH3</accession>
<comment type="caution">
    <text evidence="2">The sequence shown here is derived from an EMBL/GenBank/DDBJ whole genome shotgun (WGS) entry which is preliminary data.</text>
</comment>
<sequence>MKKLMRLDLTNQGTRVEKAKVGPFNSKLFDSAVEVSSSLSSEKWVLEFVDFGGETRRDVWHAFISEVVSLYKFIREYGPSDDDPTVRHVYDSHRGKFRATKSMENTIARLQSLQYMQKLYEDPLKLVPFTYLRCAPFGDVVLQTLAVKFWGGPLITKFRPYEEVHIGHGHVYDIDGSVYLKRWMRSHTWGSKHSAAFWKNCTVKSGIILGKHLVVGERNLVQKAVFTCKERSEVIERTRATIVAATIEGIPSNIDLFKELMLPLVIIAEKFNKLRRWEEPQSTTCFLLFSYTIIFKNMLAYIFPMSLLVMATTMLLLKGLKEQGRLGRSFGQVTIRDQPPSNTLQKIMGLKEAMASMENYLQNLNVALLKLRTIFLAGQPEVTTQVALVLLAGSLILLVIPFKYILSVLLFDLFTRELEFRKEMVMKFRTFIKEKWESIDATPVVILPYESNVIDSSMIATKNLNEDANSEKVQKHANGSV</sequence>
<feature type="transmembrane region" description="Helical" evidence="1">
    <location>
        <begin position="386"/>
        <end position="414"/>
    </location>
</feature>
<keyword evidence="1" id="KW-1133">Transmembrane helix</keyword>
<evidence type="ECO:0000256" key="1">
    <source>
        <dbReference type="SAM" id="Phobius"/>
    </source>
</evidence>
<proteinExistence type="predicted"/>
<feature type="transmembrane region" description="Helical" evidence="1">
    <location>
        <begin position="298"/>
        <end position="317"/>
    </location>
</feature>
<dbReference type="AlphaFoldDB" id="A0A833QRH3"/>